<dbReference type="SUPFAM" id="SSF55961">
    <property type="entry name" value="Bet v1-like"/>
    <property type="match status" value="1"/>
</dbReference>
<feature type="compositionally biased region" description="Low complexity" evidence="1">
    <location>
        <begin position="110"/>
        <end position="123"/>
    </location>
</feature>
<comment type="caution">
    <text evidence="3">The sequence shown here is derived from an EMBL/GenBank/DDBJ whole genome shotgun (WGS) entry which is preliminary data.</text>
</comment>
<reference evidence="3 4" key="1">
    <citation type="journal article" date="2019" name="Int. J. Syst. Evol. Microbiol.">
        <title>The Global Catalogue of Microorganisms (GCM) 10K type strain sequencing project: providing services to taxonomists for standard genome sequencing and annotation.</title>
        <authorList>
            <consortium name="The Broad Institute Genomics Platform"/>
            <consortium name="The Broad Institute Genome Sequencing Center for Infectious Disease"/>
            <person name="Wu L."/>
            <person name="Ma J."/>
        </authorList>
    </citation>
    <scope>NUCLEOTIDE SEQUENCE [LARGE SCALE GENOMIC DNA]</scope>
    <source>
        <strain evidence="3 4">JCM 14942</strain>
    </source>
</reference>
<evidence type="ECO:0008006" key="5">
    <source>
        <dbReference type="Google" id="ProtNLM"/>
    </source>
</evidence>
<evidence type="ECO:0000256" key="1">
    <source>
        <dbReference type="SAM" id="MobiDB-lite"/>
    </source>
</evidence>
<gene>
    <name evidence="3" type="ORF">GCM10009788_17120</name>
</gene>
<dbReference type="InterPro" id="IPR023393">
    <property type="entry name" value="START-like_dom_sf"/>
</dbReference>
<dbReference type="Pfam" id="PF06240">
    <property type="entry name" value="COXG"/>
    <property type="match status" value="1"/>
</dbReference>
<name>A0ABN2A8Q5_9ACTN</name>
<dbReference type="Gene3D" id="3.30.530.20">
    <property type="match status" value="1"/>
</dbReference>
<keyword evidence="2" id="KW-0472">Membrane</keyword>
<proteinExistence type="predicted"/>
<dbReference type="EMBL" id="BAAAOR010000014">
    <property type="protein sequence ID" value="GAA1513194.1"/>
    <property type="molecule type" value="Genomic_DNA"/>
</dbReference>
<dbReference type="Proteomes" id="UP001500842">
    <property type="component" value="Unassembled WGS sequence"/>
</dbReference>
<keyword evidence="2" id="KW-1133">Transmembrane helix</keyword>
<dbReference type="InterPro" id="IPR010419">
    <property type="entry name" value="CO_DH_gsu"/>
</dbReference>
<sequence length="164" mass="16860">MKIKAGPVTVSYAGEMQMQDVDRVNHSVRLAAQGKEQRGSGTVKADIAARVLPAGDSAARVELVTDLAITGKPAQLGRGLIADVGSKIIAQFADNLAREMSGPPPVEETAAAPGAPRPAAAPAAAPVDDSLDLLAVLKPHLLRAGGGLLGLLVLVALLKRLLRR</sequence>
<feature type="region of interest" description="Disordered" evidence="1">
    <location>
        <begin position="99"/>
        <end position="123"/>
    </location>
</feature>
<accession>A0ABN2A8Q5</accession>
<evidence type="ECO:0000256" key="2">
    <source>
        <dbReference type="SAM" id="Phobius"/>
    </source>
</evidence>
<dbReference type="PANTHER" id="PTHR38588">
    <property type="entry name" value="BLL0334 PROTEIN"/>
    <property type="match status" value="1"/>
</dbReference>
<dbReference type="PANTHER" id="PTHR38588:SF1">
    <property type="entry name" value="BLL0334 PROTEIN"/>
    <property type="match status" value="1"/>
</dbReference>
<evidence type="ECO:0000313" key="3">
    <source>
        <dbReference type="EMBL" id="GAA1513194.1"/>
    </source>
</evidence>
<organism evidence="3 4">
    <name type="scientific">Nocardioides humi</name>
    <dbReference type="NCBI Taxonomy" id="449461"/>
    <lineage>
        <taxon>Bacteria</taxon>
        <taxon>Bacillati</taxon>
        <taxon>Actinomycetota</taxon>
        <taxon>Actinomycetes</taxon>
        <taxon>Propionibacteriales</taxon>
        <taxon>Nocardioidaceae</taxon>
        <taxon>Nocardioides</taxon>
    </lineage>
</organism>
<protein>
    <recommendedName>
        <fullName evidence="5">Carbon monoxide dehydrogenase subunit G</fullName>
    </recommendedName>
</protein>
<evidence type="ECO:0000313" key="4">
    <source>
        <dbReference type="Proteomes" id="UP001500842"/>
    </source>
</evidence>
<keyword evidence="4" id="KW-1185">Reference proteome</keyword>
<keyword evidence="2" id="KW-0812">Transmembrane</keyword>
<feature type="transmembrane region" description="Helical" evidence="2">
    <location>
        <begin position="140"/>
        <end position="158"/>
    </location>
</feature>